<comment type="similarity">
    <text evidence="2">Belongs to the peptidase S54 family.</text>
</comment>
<keyword evidence="4" id="KW-0677">Repeat</keyword>
<dbReference type="SUPFAM" id="SSF48452">
    <property type="entry name" value="TPR-like"/>
    <property type="match status" value="1"/>
</dbReference>
<feature type="domain" description="Peptidase S54 rhomboid" evidence="11">
    <location>
        <begin position="225"/>
        <end position="358"/>
    </location>
</feature>
<evidence type="ECO:0000256" key="7">
    <source>
        <dbReference type="ARBA" id="ARBA00022989"/>
    </source>
</evidence>
<dbReference type="InterPro" id="IPR035952">
    <property type="entry name" value="Rhomboid-like_sf"/>
</dbReference>
<dbReference type="OrthoDB" id="9813074at2"/>
<proteinExistence type="inferred from homology"/>
<feature type="transmembrane region" description="Helical" evidence="10">
    <location>
        <begin position="184"/>
        <end position="201"/>
    </location>
</feature>
<dbReference type="GO" id="GO:0016020">
    <property type="term" value="C:membrane"/>
    <property type="evidence" value="ECO:0007669"/>
    <property type="project" value="UniProtKB-SubCell"/>
</dbReference>
<dbReference type="RefSeq" id="WP_089651722.1">
    <property type="nucleotide sequence ID" value="NZ_FNIZ01000005.1"/>
</dbReference>
<evidence type="ECO:0000313" key="12">
    <source>
        <dbReference type="EMBL" id="SDO44361.1"/>
    </source>
</evidence>
<accession>A0A1H0JLV3</accession>
<feature type="transmembrane region" description="Helical" evidence="10">
    <location>
        <begin position="234"/>
        <end position="254"/>
    </location>
</feature>
<evidence type="ECO:0000256" key="2">
    <source>
        <dbReference type="ARBA" id="ARBA00009045"/>
    </source>
</evidence>
<organism evidence="12 13">
    <name type="scientific">Halobacillus aidingensis</name>
    <dbReference type="NCBI Taxonomy" id="240303"/>
    <lineage>
        <taxon>Bacteria</taxon>
        <taxon>Bacillati</taxon>
        <taxon>Bacillota</taxon>
        <taxon>Bacilli</taxon>
        <taxon>Bacillales</taxon>
        <taxon>Bacillaceae</taxon>
        <taxon>Halobacillus</taxon>
    </lineage>
</organism>
<evidence type="ECO:0000256" key="1">
    <source>
        <dbReference type="ARBA" id="ARBA00004141"/>
    </source>
</evidence>
<sequence>MFIEQEYYLWKLTYDLVVAQDFQVLNMSTERGEVWLEKEHDWQTHVIRLSHKQINWKNELRRDLEKSYRQLSQNKKIFRGGKVQFHALYVSEYPPVEEWENVENDIPSSQKNPIFLYYMDDENKTLEKKKLYDAFQLEQPLIDQQISEIEMEAMLPYLKHQLVKKQQDQRRQVMSIFDYGKPRMTYFLLAVNVFIFLYIEWVGDSTSVETLIQYGAKFNPAIMDGEWWRIATSMFLHIGFLHLFMNMFALYYLGTAVEKLYGTWRFTWTYLLSGLFGGMASFMLNPHVAAGASGAIFGLFGALLFFGVQHKQLFFRTMGWNLIFIVIINISFGLLVPQIDNGAHIGGMIGGFFATSVVRMPKQRDRSKQLIAFVIYLLLISGMAVTGYMGLFNDEEGLSEVQETQELNQSGDYDEVIEITSKALEEPGKYEAALLFNRSFAYLQKDETSAAKKDLLRVLELSPEMAEAHYNLALLYQQVGEEEKAADHAERAADINPDQNDFKELFDNLR</sequence>
<feature type="repeat" description="TPR" evidence="9">
    <location>
        <begin position="466"/>
        <end position="499"/>
    </location>
</feature>
<dbReference type="SUPFAM" id="SSF144091">
    <property type="entry name" value="Rhomboid-like"/>
    <property type="match status" value="1"/>
</dbReference>
<keyword evidence="5" id="KW-0378">Hydrolase</keyword>
<dbReference type="Gene3D" id="1.25.40.10">
    <property type="entry name" value="Tetratricopeptide repeat domain"/>
    <property type="match status" value="1"/>
</dbReference>
<reference evidence="13" key="1">
    <citation type="submission" date="2016-10" db="EMBL/GenBank/DDBJ databases">
        <authorList>
            <person name="Varghese N."/>
            <person name="Submissions S."/>
        </authorList>
    </citation>
    <scope>NUCLEOTIDE SEQUENCE [LARGE SCALE GENOMIC DNA]</scope>
    <source>
        <strain evidence="13">CGMCC 1.3703</strain>
    </source>
</reference>
<evidence type="ECO:0000256" key="3">
    <source>
        <dbReference type="ARBA" id="ARBA00022692"/>
    </source>
</evidence>
<feature type="transmembrane region" description="Helical" evidence="10">
    <location>
        <begin position="370"/>
        <end position="391"/>
    </location>
</feature>
<dbReference type="PANTHER" id="PTHR43731">
    <property type="entry name" value="RHOMBOID PROTEASE"/>
    <property type="match status" value="1"/>
</dbReference>
<dbReference type="GO" id="GO:0004252">
    <property type="term" value="F:serine-type endopeptidase activity"/>
    <property type="evidence" value="ECO:0007669"/>
    <property type="project" value="InterPro"/>
</dbReference>
<evidence type="ECO:0000256" key="4">
    <source>
        <dbReference type="ARBA" id="ARBA00022737"/>
    </source>
</evidence>
<keyword evidence="7 10" id="KW-1133">Transmembrane helix</keyword>
<dbReference type="PROSITE" id="PS50005">
    <property type="entry name" value="TPR"/>
    <property type="match status" value="2"/>
</dbReference>
<name>A0A1H0JLV3_HALAD</name>
<dbReference type="Pfam" id="PF07719">
    <property type="entry name" value="TPR_2"/>
    <property type="match status" value="1"/>
</dbReference>
<dbReference type="Pfam" id="PF13181">
    <property type="entry name" value="TPR_8"/>
    <property type="match status" value="1"/>
</dbReference>
<dbReference type="InterPro" id="IPR022764">
    <property type="entry name" value="Peptidase_S54_rhomboid_dom"/>
</dbReference>
<feature type="transmembrane region" description="Helical" evidence="10">
    <location>
        <begin position="266"/>
        <end position="284"/>
    </location>
</feature>
<dbReference type="GO" id="GO:0006508">
    <property type="term" value="P:proteolysis"/>
    <property type="evidence" value="ECO:0007669"/>
    <property type="project" value="UniProtKB-KW"/>
</dbReference>
<evidence type="ECO:0000313" key="13">
    <source>
        <dbReference type="Proteomes" id="UP000198860"/>
    </source>
</evidence>
<dbReference type="STRING" id="240303.SAMN05421677_10561"/>
<comment type="subcellular location">
    <subcellularLocation>
        <location evidence="1">Membrane</location>
        <topology evidence="1">Multi-pass membrane protein</topology>
    </subcellularLocation>
</comment>
<feature type="transmembrane region" description="Helical" evidence="10">
    <location>
        <begin position="342"/>
        <end position="358"/>
    </location>
</feature>
<evidence type="ECO:0000259" key="11">
    <source>
        <dbReference type="Pfam" id="PF01694"/>
    </source>
</evidence>
<protein>
    <submittedName>
        <fullName evidence="12">Rhomboid protease GluP</fullName>
    </submittedName>
</protein>
<evidence type="ECO:0000256" key="5">
    <source>
        <dbReference type="ARBA" id="ARBA00022801"/>
    </source>
</evidence>
<dbReference type="Gene3D" id="1.20.1540.10">
    <property type="entry name" value="Rhomboid-like"/>
    <property type="match status" value="1"/>
</dbReference>
<dbReference type="InterPro" id="IPR050925">
    <property type="entry name" value="Rhomboid_protease_S54"/>
</dbReference>
<dbReference type="InterPro" id="IPR019734">
    <property type="entry name" value="TPR_rpt"/>
</dbReference>
<dbReference type="AlphaFoldDB" id="A0A1H0JLV3"/>
<dbReference type="PROSITE" id="PS50293">
    <property type="entry name" value="TPR_REGION"/>
    <property type="match status" value="1"/>
</dbReference>
<evidence type="ECO:0000256" key="10">
    <source>
        <dbReference type="SAM" id="Phobius"/>
    </source>
</evidence>
<dbReference type="EMBL" id="FNIZ01000005">
    <property type="protein sequence ID" value="SDO44361.1"/>
    <property type="molecule type" value="Genomic_DNA"/>
</dbReference>
<dbReference type="PANTHER" id="PTHR43731:SF14">
    <property type="entry name" value="PRESENILIN-ASSOCIATED RHOMBOID-LIKE PROTEIN, MITOCHONDRIAL"/>
    <property type="match status" value="1"/>
</dbReference>
<evidence type="ECO:0000256" key="9">
    <source>
        <dbReference type="PROSITE-ProRule" id="PRU00339"/>
    </source>
</evidence>
<dbReference type="InterPro" id="IPR011990">
    <property type="entry name" value="TPR-like_helical_dom_sf"/>
</dbReference>
<feature type="repeat" description="TPR" evidence="9">
    <location>
        <begin position="432"/>
        <end position="465"/>
    </location>
</feature>
<keyword evidence="6 9" id="KW-0802">TPR repeat</keyword>
<keyword evidence="12" id="KW-0645">Protease</keyword>
<dbReference type="SMART" id="SM00028">
    <property type="entry name" value="TPR"/>
    <property type="match status" value="2"/>
</dbReference>
<feature type="transmembrane region" description="Helical" evidence="10">
    <location>
        <begin position="320"/>
        <end position="336"/>
    </location>
</feature>
<evidence type="ECO:0000256" key="6">
    <source>
        <dbReference type="ARBA" id="ARBA00022803"/>
    </source>
</evidence>
<dbReference type="Pfam" id="PF01694">
    <property type="entry name" value="Rhomboid"/>
    <property type="match status" value="1"/>
</dbReference>
<keyword evidence="13" id="KW-1185">Reference proteome</keyword>
<evidence type="ECO:0000256" key="8">
    <source>
        <dbReference type="ARBA" id="ARBA00023136"/>
    </source>
</evidence>
<keyword evidence="8 10" id="KW-0472">Membrane</keyword>
<gene>
    <name evidence="12" type="ORF">SAMN05421677_10561</name>
</gene>
<dbReference type="Proteomes" id="UP000198860">
    <property type="component" value="Unassembled WGS sequence"/>
</dbReference>
<feature type="transmembrane region" description="Helical" evidence="10">
    <location>
        <begin position="290"/>
        <end position="308"/>
    </location>
</feature>
<keyword evidence="3 10" id="KW-0812">Transmembrane</keyword>
<dbReference type="InterPro" id="IPR013105">
    <property type="entry name" value="TPR_2"/>
</dbReference>